<feature type="transmembrane region" description="Helical" evidence="1">
    <location>
        <begin position="354"/>
        <end position="374"/>
    </location>
</feature>
<keyword evidence="1" id="KW-1133">Transmembrane helix</keyword>
<comment type="caution">
    <text evidence="2">The sequence shown here is derived from an EMBL/GenBank/DDBJ whole genome shotgun (WGS) entry which is preliminary data.</text>
</comment>
<feature type="transmembrane region" description="Helical" evidence="1">
    <location>
        <begin position="290"/>
        <end position="313"/>
    </location>
</feature>
<evidence type="ECO:0000256" key="1">
    <source>
        <dbReference type="SAM" id="Phobius"/>
    </source>
</evidence>
<dbReference type="SUPFAM" id="SSF103473">
    <property type="entry name" value="MFS general substrate transporter"/>
    <property type="match status" value="1"/>
</dbReference>
<feature type="transmembrane region" description="Helical" evidence="1">
    <location>
        <begin position="266"/>
        <end position="284"/>
    </location>
</feature>
<reference evidence="2 3" key="1">
    <citation type="submission" date="2019-01" db="EMBL/GenBank/DDBJ databases">
        <authorList>
            <person name="Chen W.-M."/>
        </authorList>
    </citation>
    <scope>NUCLEOTIDE SEQUENCE [LARGE SCALE GENOMIC DNA]</scope>
    <source>
        <strain evidence="2 3">FSY-9</strain>
    </source>
</reference>
<feature type="transmembrane region" description="Helical" evidence="1">
    <location>
        <begin position="235"/>
        <end position="254"/>
    </location>
</feature>
<protein>
    <submittedName>
        <fullName evidence="2">MFS transporter</fullName>
    </submittedName>
</protein>
<dbReference type="OrthoDB" id="7504106at2"/>
<feature type="transmembrane region" description="Helical" evidence="1">
    <location>
        <begin position="200"/>
        <end position="229"/>
    </location>
</feature>
<dbReference type="Gene3D" id="1.20.1250.20">
    <property type="entry name" value="MFS general substrate transporter like domains"/>
    <property type="match status" value="1"/>
</dbReference>
<keyword evidence="3" id="KW-1185">Reference proteome</keyword>
<dbReference type="EMBL" id="SACO01000001">
    <property type="protein sequence ID" value="RVU07664.1"/>
    <property type="molecule type" value="Genomic_DNA"/>
</dbReference>
<feature type="transmembrane region" description="Helical" evidence="1">
    <location>
        <begin position="135"/>
        <end position="155"/>
    </location>
</feature>
<dbReference type="InterPro" id="IPR036259">
    <property type="entry name" value="MFS_trans_sf"/>
</dbReference>
<evidence type="ECO:0000313" key="3">
    <source>
        <dbReference type="Proteomes" id="UP000282837"/>
    </source>
</evidence>
<name>A0A3S2YB68_9SPHN</name>
<gene>
    <name evidence="2" type="ORF">EOE18_00825</name>
</gene>
<feature type="transmembrane region" description="Helical" evidence="1">
    <location>
        <begin position="105"/>
        <end position="123"/>
    </location>
</feature>
<dbReference type="RefSeq" id="WP_127705238.1">
    <property type="nucleotide sequence ID" value="NZ_SACO01000001.1"/>
</dbReference>
<feature type="transmembrane region" description="Helical" evidence="1">
    <location>
        <begin position="12"/>
        <end position="35"/>
    </location>
</feature>
<proteinExistence type="predicted"/>
<evidence type="ECO:0000313" key="2">
    <source>
        <dbReference type="EMBL" id="RVU07664.1"/>
    </source>
</evidence>
<keyword evidence="1" id="KW-0812">Transmembrane</keyword>
<feature type="transmembrane region" description="Helical" evidence="1">
    <location>
        <begin position="79"/>
        <end position="99"/>
    </location>
</feature>
<keyword evidence="1" id="KW-0472">Membrane</keyword>
<dbReference type="AlphaFoldDB" id="A0A3S2YB68"/>
<organism evidence="2 3">
    <name type="scientific">Novosphingobium umbonatum</name>
    <dbReference type="NCBI Taxonomy" id="1908524"/>
    <lineage>
        <taxon>Bacteria</taxon>
        <taxon>Pseudomonadati</taxon>
        <taxon>Pseudomonadota</taxon>
        <taxon>Alphaproteobacteria</taxon>
        <taxon>Sphingomonadales</taxon>
        <taxon>Sphingomonadaceae</taxon>
        <taxon>Novosphingobium</taxon>
    </lineage>
</organism>
<feature type="transmembrane region" description="Helical" evidence="1">
    <location>
        <begin position="47"/>
        <end position="67"/>
    </location>
</feature>
<feature type="transmembrane region" description="Helical" evidence="1">
    <location>
        <begin position="325"/>
        <end position="348"/>
    </location>
</feature>
<sequence length="392" mass="39912">MVSSIGSKDRQWAAPLAAVLGCLQPAIDPVFLALASSATGLRAQDHGWVVGATQAAAALGAVLVWWLGLDRRAGAGRFAASLALMAALLTPLADGLVWLLCLRAAYGLGMGAIYASAMGAYAARLEQHAAKAYGVVMLAQLLLASAISPVLPIVADDLGADGALWCLVLVPALALLAAEGVAPCSAALRHEAVRQPTPIAGWALALGTFWFICATMMVWSLSGGLAMAAGLGHDLIGRAVSLGSLAGAATAWVVMRRSGRREVVPLALQGLLAGMAVLSPMWLIRPDGGAGFVGSMVLLNIGSTAMIILCSGLASAAGRDSRFRVLVAATHNLGMTAGPALGSALVWADPQSGVLTGAALAIGLAVLAVGMAGWQQRPPAIRPYVIWRIGAR</sequence>
<accession>A0A3S2YB68</accession>
<dbReference type="Proteomes" id="UP000282837">
    <property type="component" value="Unassembled WGS sequence"/>
</dbReference>
<feature type="transmembrane region" description="Helical" evidence="1">
    <location>
        <begin position="167"/>
        <end position="188"/>
    </location>
</feature>